<accession>A0A398CZV5</accession>
<evidence type="ECO:0000313" key="4">
    <source>
        <dbReference type="Proteomes" id="UP000266489"/>
    </source>
</evidence>
<dbReference type="Proteomes" id="UP000266489">
    <property type="component" value="Unassembled WGS sequence"/>
</dbReference>
<proteinExistence type="predicted"/>
<dbReference type="RefSeq" id="WP_119120348.1">
    <property type="nucleotide sequence ID" value="NZ_QXIT01000130.1"/>
</dbReference>
<sequence>MTYVGDLPVVAICKVIILVLIDRRVFITDQAKDHVKTDHPEVYSEYLAMLPELVTHPAYIGLYDKKEFALQLATPLSLRGESILVGVDLHTVVIPQMKNTVSSFYRLDGPSFRNRTRSDILRPVPYP</sequence>
<organism evidence="2 4">
    <name type="scientific">Candidatus Cryosericum odellii</name>
    <dbReference type="NCBI Taxonomy" id="2290917"/>
    <lineage>
        <taxon>Bacteria</taxon>
        <taxon>Pseudomonadati</taxon>
        <taxon>Caldisericota/Cryosericota group</taxon>
        <taxon>Candidatus Cryosericota</taxon>
        <taxon>Candidatus Cryosericia</taxon>
        <taxon>Candidatus Cryosericales</taxon>
        <taxon>Candidatus Cryosericaceae</taxon>
        <taxon>Candidatus Cryosericum</taxon>
    </lineage>
</organism>
<evidence type="ECO:0000313" key="1">
    <source>
        <dbReference type="EMBL" id="RIE07127.1"/>
    </source>
</evidence>
<keyword evidence="3" id="KW-1185">Reference proteome</keyword>
<protein>
    <submittedName>
        <fullName evidence="2">Uncharacterized protein</fullName>
    </submittedName>
</protein>
<evidence type="ECO:0000313" key="2">
    <source>
        <dbReference type="EMBL" id="RIE08205.1"/>
    </source>
</evidence>
<reference evidence="3 4" key="1">
    <citation type="submission" date="2018-09" db="EMBL/GenBank/DDBJ databases">
        <title>Discovery and Ecogenomic Context for Candidatus Cryosericales, a Global Caldiserica Order Active in Thawing Permafrost.</title>
        <authorList>
            <person name="Martinez M.A."/>
            <person name="Woodcroft B.J."/>
            <person name="Ignacio Espinoza J.C."/>
            <person name="Zayed A."/>
            <person name="Singleton C.M."/>
            <person name="Boyd J."/>
            <person name="Li Y.-F."/>
            <person name="Purvine S."/>
            <person name="Maughan H."/>
            <person name="Hodgkins S.B."/>
            <person name="Anderson D."/>
            <person name="Sederholm M."/>
            <person name="Temperton B."/>
            <person name="Saleska S.R."/>
            <person name="Tyson G.W."/>
            <person name="Rich V.I."/>
        </authorList>
    </citation>
    <scope>NUCLEOTIDE SEQUENCE [LARGE SCALE GENOMIC DNA]</scope>
    <source>
        <strain evidence="2 4">SMC5</strain>
        <strain evidence="1 3">SMC6</strain>
    </source>
</reference>
<dbReference type="Proteomes" id="UP000266260">
    <property type="component" value="Unassembled WGS sequence"/>
</dbReference>
<dbReference type="AlphaFoldDB" id="A0A398CZV5"/>
<comment type="caution">
    <text evidence="2">The sequence shown here is derived from an EMBL/GenBank/DDBJ whole genome shotgun (WGS) entry which is preliminary data.</text>
</comment>
<dbReference type="EMBL" id="QXIU01000208">
    <property type="protein sequence ID" value="RIE08205.1"/>
    <property type="molecule type" value="Genomic_DNA"/>
</dbReference>
<gene>
    <name evidence="2" type="ORF">SMC5_08380</name>
    <name evidence="1" type="ORF">SMC6_07550</name>
</gene>
<evidence type="ECO:0000313" key="3">
    <source>
        <dbReference type="Proteomes" id="UP000266260"/>
    </source>
</evidence>
<name>A0A398CZV5_9BACT</name>
<accession>A0A398D4A2</accession>
<dbReference type="EMBL" id="QXIT01000130">
    <property type="protein sequence ID" value="RIE07127.1"/>
    <property type="molecule type" value="Genomic_DNA"/>
</dbReference>